<accession>A0ABD5XC78</accession>
<comment type="caution">
    <text evidence="1">The sequence shown here is derived from an EMBL/GenBank/DDBJ whole genome shotgun (WGS) entry which is preliminary data.</text>
</comment>
<protein>
    <submittedName>
        <fullName evidence="1">Uncharacterized protein</fullName>
    </submittedName>
</protein>
<organism evidence="1 2">
    <name type="scientific">Halovenus rubra</name>
    <dbReference type="NCBI Taxonomy" id="869890"/>
    <lineage>
        <taxon>Archaea</taxon>
        <taxon>Methanobacteriati</taxon>
        <taxon>Methanobacteriota</taxon>
        <taxon>Stenosarchaea group</taxon>
        <taxon>Halobacteria</taxon>
        <taxon>Halobacteriales</taxon>
        <taxon>Haloarculaceae</taxon>
        <taxon>Halovenus</taxon>
    </lineage>
</organism>
<evidence type="ECO:0000313" key="2">
    <source>
        <dbReference type="Proteomes" id="UP001596414"/>
    </source>
</evidence>
<sequence length="123" mass="13682">MPHSEKPWSYKITDNVVIWDVTDWVDPNEDELDQVTKELKSVANRDEITASVTELEANVTLDKKTLSYIKQNNLLYAKLGLEKVGWVSDGIQGLALKSKIDGTVGVDVEAFDSVDVAVSWATE</sequence>
<dbReference type="RefSeq" id="WP_267635622.1">
    <property type="nucleotide sequence ID" value="NZ_JAODIY010000001.1"/>
</dbReference>
<gene>
    <name evidence="1" type="ORF">ACFQJ7_16300</name>
</gene>
<dbReference type="AlphaFoldDB" id="A0ABD5XC78"/>
<proteinExistence type="predicted"/>
<name>A0ABD5XC78_9EURY</name>
<reference evidence="1 2" key="1">
    <citation type="journal article" date="2014" name="Int. J. Syst. Evol. Microbiol.">
        <title>Complete genome sequence of Corynebacterium casei LMG S-19264T (=DSM 44701T), isolated from a smear-ripened cheese.</title>
        <authorList>
            <consortium name="US DOE Joint Genome Institute (JGI-PGF)"/>
            <person name="Walter F."/>
            <person name="Albersmeier A."/>
            <person name="Kalinowski J."/>
            <person name="Ruckert C."/>
        </authorList>
    </citation>
    <scope>NUCLEOTIDE SEQUENCE [LARGE SCALE GENOMIC DNA]</scope>
    <source>
        <strain evidence="1 2">CGMCC 4.7215</strain>
    </source>
</reference>
<dbReference type="EMBL" id="JBHSZQ010000051">
    <property type="protein sequence ID" value="MFC7127558.1"/>
    <property type="molecule type" value="Genomic_DNA"/>
</dbReference>
<evidence type="ECO:0000313" key="1">
    <source>
        <dbReference type="EMBL" id="MFC7127558.1"/>
    </source>
</evidence>
<dbReference type="Proteomes" id="UP001596414">
    <property type="component" value="Unassembled WGS sequence"/>
</dbReference>